<reference evidence="1" key="1">
    <citation type="journal article" date="2020" name="mSystems">
        <title>Genome- and Community-Level Interaction Insights into Carbon Utilization and Element Cycling Functions of Hydrothermarchaeota in Hydrothermal Sediment.</title>
        <authorList>
            <person name="Zhou Z."/>
            <person name="Liu Y."/>
            <person name="Xu W."/>
            <person name="Pan J."/>
            <person name="Luo Z.H."/>
            <person name="Li M."/>
        </authorList>
    </citation>
    <scope>NUCLEOTIDE SEQUENCE [LARGE SCALE GENOMIC DNA]</scope>
    <source>
        <strain evidence="2">SpSt-1</strain>
        <strain evidence="1">SpSt-1121</strain>
    </source>
</reference>
<dbReference type="EMBL" id="DRUB01000001">
    <property type="protein sequence ID" value="HHR95269.1"/>
    <property type="molecule type" value="Genomic_DNA"/>
</dbReference>
<protein>
    <submittedName>
        <fullName evidence="1">Uncharacterized protein</fullName>
    </submittedName>
</protein>
<name>A0A7C5XNI5_9CREN</name>
<sequence length="199" mass="22660">MFKNIVTALQQLRYTLVKHTTKNFVVDCNAIKPGVFRCKTDALSNIVALYTISGNIISIKDLSLIDATYHVKRILDLFSIPGCETITYFSLKPVDIDNYISKINHKLQMKLVELELDKSNTKLRSYVERLIDTRRRVLKGIKPIDISSIIAFICNDSQSYIEILSSIEHSAKNSMNIELKPVTDPMKAVYIANFREGKT</sequence>
<comment type="caution">
    <text evidence="1">The sequence shown here is derived from an EMBL/GenBank/DDBJ whole genome shotgun (WGS) entry which is preliminary data.</text>
</comment>
<gene>
    <name evidence="2" type="ORF">ENL47_00180</name>
    <name evidence="1" type="ORF">ENM84_07695</name>
</gene>
<proteinExistence type="predicted"/>
<dbReference type="EMBL" id="DRZI01000331">
    <property type="protein sequence ID" value="HHP82527.1"/>
    <property type="molecule type" value="Genomic_DNA"/>
</dbReference>
<dbReference type="AlphaFoldDB" id="A0A7C5XNI5"/>
<organism evidence="1">
    <name type="scientific">Ignisphaera aggregans</name>
    <dbReference type="NCBI Taxonomy" id="334771"/>
    <lineage>
        <taxon>Archaea</taxon>
        <taxon>Thermoproteota</taxon>
        <taxon>Thermoprotei</taxon>
        <taxon>Desulfurococcales</taxon>
        <taxon>Desulfurococcaceae</taxon>
        <taxon>Ignisphaera</taxon>
    </lineage>
</organism>
<evidence type="ECO:0000313" key="2">
    <source>
        <dbReference type="EMBL" id="HHR95269.1"/>
    </source>
</evidence>
<evidence type="ECO:0000313" key="1">
    <source>
        <dbReference type="EMBL" id="HHP82527.1"/>
    </source>
</evidence>
<accession>A0A7C5XNI5</accession>